<evidence type="ECO:0000313" key="2">
    <source>
        <dbReference type="Proteomes" id="UP000199501"/>
    </source>
</evidence>
<protein>
    <submittedName>
        <fullName evidence="1">Uncharacterized protein</fullName>
    </submittedName>
</protein>
<proteinExistence type="predicted"/>
<accession>A0A1G6V9S6</accession>
<reference evidence="2" key="1">
    <citation type="submission" date="2016-10" db="EMBL/GenBank/DDBJ databases">
        <authorList>
            <person name="Varghese N."/>
            <person name="Submissions S."/>
        </authorList>
    </citation>
    <scope>NUCLEOTIDE SEQUENCE [LARGE SCALE GENOMIC DNA]</scope>
    <source>
        <strain evidence="2">IBRC-M 10403</strain>
    </source>
</reference>
<evidence type="ECO:0000313" key="1">
    <source>
        <dbReference type="EMBL" id="SDD50153.1"/>
    </source>
</evidence>
<gene>
    <name evidence="1" type="ORF">SAMN05216174_1124</name>
</gene>
<dbReference type="OrthoDB" id="4571565at2"/>
<organism evidence="1 2">
    <name type="scientific">Actinokineospora iranica</name>
    <dbReference type="NCBI Taxonomy" id="1271860"/>
    <lineage>
        <taxon>Bacteria</taxon>
        <taxon>Bacillati</taxon>
        <taxon>Actinomycetota</taxon>
        <taxon>Actinomycetes</taxon>
        <taxon>Pseudonocardiales</taxon>
        <taxon>Pseudonocardiaceae</taxon>
        <taxon>Actinokineospora</taxon>
    </lineage>
</organism>
<dbReference type="RefSeq" id="WP_139190908.1">
    <property type="nucleotide sequence ID" value="NZ_FMZZ01000012.1"/>
</dbReference>
<sequence length="156" mass="17135">MDKPDNVYFADLVSDAMRQWAVAVARHLVWQADATKSMQTVRECWVGTGFVLYVRYLNRSGRFGARFAGLHIDPTSGQPLDPALRVHSSGSAAQQASNLMDGRIGGGPPSAAVEWTDDLGFGWWGDSPRPLDWAGAVNSPRIDTVYPFINHPPRLP</sequence>
<dbReference type="EMBL" id="FMZZ01000012">
    <property type="protein sequence ID" value="SDD50153.1"/>
    <property type="molecule type" value="Genomic_DNA"/>
</dbReference>
<keyword evidence="2" id="KW-1185">Reference proteome</keyword>
<name>A0A1G6V9S6_9PSEU</name>
<dbReference type="Proteomes" id="UP000199501">
    <property type="component" value="Unassembled WGS sequence"/>
</dbReference>
<dbReference type="AlphaFoldDB" id="A0A1G6V9S6"/>